<feature type="domain" description="DZANK-type" evidence="2">
    <location>
        <begin position="23"/>
        <end position="68"/>
    </location>
</feature>
<keyword evidence="6" id="KW-1185">Reference proteome</keyword>
<dbReference type="SMR" id="A0A1I7SI59"/>
<accession>A0A1I7SI59</accession>
<dbReference type="Pfam" id="PF12773">
    <property type="entry name" value="DZR"/>
    <property type="match status" value="1"/>
</dbReference>
<reference evidence="7" key="1">
    <citation type="submission" date="2016-11" db="UniProtKB">
        <authorList>
            <consortium name="WormBaseParasite"/>
        </authorList>
    </citation>
    <scope>IDENTIFICATION</scope>
</reference>
<dbReference type="EMBL" id="CAJFCV020000001">
    <property type="protein sequence ID" value="CAG9079059.1"/>
    <property type="molecule type" value="Genomic_DNA"/>
</dbReference>
<sequence>MSDYEVKASFDDDVEQPMTRYKCLHCLNSIVATKVPSFCEHCGFRLDQKCSKCSQTVKFSQKFCSHCGAKNLAYVNFPTPSKMCCAKMFVTLIVLLALIGAVAVIGGIAQWFNMEQQKTDPWRHHY</sequence>
<evidence type="ECO:0000313" key="7">
    <source>
        <dbReference type="WBParaSite" id="BXY_1272800.1"/>
    </source>
</evidence>
<proteinExistence type="predicted"/>
<gene>
    <name evidence="3" type="ORF">BXYJ_LOCUS60</name>
</gene>
<dbReference type="Proteomes" id="UP000659654">
    <property type="component" value="Unassembled WGS sequence"/>
</dbReference>
<keyword evidence="1" id="KW-0812">Transmembrane</keyword>
<evidence type="ECO:0000313" key="3">
    <source>
        <dbReference type="EMBL" id="CAD5207708.1"/>
    </source>
</evidence>
<keyword evidence="1" id="KW-0472">Membrane</keyword>
<dbReference type="Proteomes" id="UP000582659">
    <property type="component" value="Unassembled WGS sequence"/>
</dbReference>
<organism evidence="5 7">
    <name type="scientific">Bursaphelenchus xylophilus</name>
    <name type="common">Pinewood nematode worm</name>
    <name type="synonym">Aphelenchoides xylophilus</name>
    <dbReference type="NCBI Taxonomy" id="6326"/>
    <lineage>
        <taxon>Eukaryota</taxon>
        <taxon>Metazoa</taxon>
        <taxon>Ecdysozoa</taxon>
        <taxon>Nematoda</taxon>
        <taxon>Chromadorea</taxon>
        <taxon>Rhabditida</taxon>
        <taxon>Tylenchina</taxon>
        <taxon>Tylenchomorpha</taxon>
        <taxon>Aphelenchoidea</taxon>
        <taxon>Aphelenchoididae</taxon>
        <taxon>Bursaphelenchus</taxon>
    </lineage>
</organism>
<name>A0A1I7SI59_BURXY</name>
<evidence type="ECO:0000259" key="2">
    <source>
        <dbReference type="Pfam" id="PF12773"/>
    </source>
</evidence>
<feature type="transmembrane region" description="Helical" evidence="1">
    <location>
        <begin position="89"/>
        <end position="112"/>
    </location>
</feature>
<keyword evidence="1" id="KW-1133">Transmembrane helix</keyword>
<dbReference type="Proteomes" id="UP000095284">
    <property type="component" value="Unplaced"/>
</dbReference>
<evidence type="ECO:0000313" key="4">
    <source>
        <dbReference type="EMBL" id="CAG9079059.1"/>
    </source>
</evidence>
<evidence type="ECO:0000313" key="6">
    <source>
        <dbReference type="Proteomes" id="UP000659654"/>
    </source>
</evidence>
<dbReference type="InterPro" id="IPR025874">
    <property type="entry name" value="DZR"/>
</dbReference>
<protein>
    <submittedName>
        <fullName evidence="3">(pine wood nematode) hypothetical protein</fullName>
    </submittedName>
</protein>
<dbReference type="OrthoDB" id="37886at2759"/>
<evidence type="ECO:0000313" key="5">
    <source>
        <dbReference type="Proteomes" id="UP000095284"/>
    </source>
</evidence>
<dbReference type="AlphaFoldDB" id="A0A1I7SI59"/>
<evidence type="ECO:0000256" key="1">
    <source>
        <dbReference type="SAM" id="Phobius"/>
    </source>
</evidence>
<reference evidence="4" key="2">
    <citation type="submission" date="2020-08" db="EMBL/GenBank/DDBJ databases">
        <authorList>
            <person name="Kikuchi T."/>
        </authorList>
    </citation>
    <scope>NUCLEOTIDE SEQUENCE</scope>
    <source>
        <strain evidence="3">Ka4C1</strain>
    </source>
</reference>
<dbReference type="EMBL" id="CAJFDI010000001">
    <property type="protein sequence ID" value="CAD5207708.1"/>
    <property type="molecule type" value="Genomic_DNA"/>
</dbReference>
<dbReference type="WBParaSite" id="BXY_1272800.1">
    <property type="protein sequence ID" value="BXY_1272800.1"/>
    <property type="gene ID" value="BXY_1272800"/>
</dbReference>